<keyword evidence="2" id="KW-0378">Hydrolase</keyword>
<reference evidence="6 7" key="1">
    <citation type="journal article" date="2012" name="Science">
        <title>The Paleozoic origin of enzymatic lignin decomposition reconstructed from 31 fungal genomes.</title>
        <authorList>
            <person name="Floudas D."/>
            <person name="Binder M."/>
            <person name="Riley R."/>
            <person name="Barry K."/>
            <person name="Blanchette R.A."/>
            <person name="Henrissat B."/>
            <person name="Martinez A.T."/>
            <person name="Otillar R."/>
            <person name="Spatafora J.W."/>
            <person name="Yadav J.S."/>
            <person name="Aerts A."/>
            <person name="Benoit I."/>
            <person name="Boyd A."/>
            <person name="Carlson A."/>
            <person name="Copeland A."/>
            <person name="Coutinho P.M."/>
            <person name="de Vries R.P."/>
            <person name="Ferreira P."/>
            <person name="Findley K."/>
            <person name="Foster B."/>
            <person name="Gaskell J."/>
            <person name="Glotzer D."/>
            <person name="Gorecki P."/>
            <person name="Heitman J."/>
            <person name="Hesse C."/>
            <person name="Hori C."/>
            <person name="Igarashi K."/>
            <person name="Jurgens J.A."/>
            <person name="Kallen N."/>
            <person name="Kersten P."/>
            <person name="Kohler A."/>
            <person name="Kuees U."/>
            <person name="Kumar T.K.A."/>
            <person name="Kuo A."/>
            <person name="LaButti K."/>
            <person name="Larrondo L.F."/>
            <person name="Lindquist E."/>
            <person name="Ling A."/>
            <person name="Lombard V."/>
            <person name="Lucas S."/>
            <person name="Lundell T."/>
            <person name="Martin R."/>
            <person name="McLaughlin D.J."/>
            <person name="Morgenstern I."/>
            <person name="Morin E."/>
            <person name="Murat C."/>
            <person name="Nagy L.G."/>
            <person name="Nolan M."/>
            <person name="Ohm R.A."/>
            <person name="Patyshakuliyeva A."/>
            <person name="Rokas A."/>
            <person name="Ruiz-Duenas F.J."/>
            <person name="Sabat G."/>
            <person name="Salamov A."/>
            <person name="Samejima M."/>
            <person name="Schmutz J."/>
            <person name="Slot J.C."/>
            <person name="St John F."/>
            <person name="Stenlid J."/>
            <person name="Sun H."/>
            <person name="Sun S."/>
            <person name="Syed K."/>
            <person name="Tsang A."/>
            <person name="Wiebenga A."/>
            <person name="Young D."/>
            <person name="Pisabarro A."/>
            <person name="Eastwood D.C."/>
            <person name="Martin F."/>
            <person name="Cullen D."/>
            <person name="Grigoriev I.V."/>
            <person name="Hibbett D.S."/>
        </authorList>
    </citation>
    <scope>NUCLEOTIDE SEQUENCE [LARGE SCALE GENOMIC DNA]</scope>
    <source>
        <strain evidence="6 7">ATCC 11539</strain>
    </source>
</reference>
<dbReference type="GO" id="GO:0005975">
    <property type="term" value="P:carbohydrate metabolic process"/>
    <property type="evidence" value="ECO:0007669"/>
    <property type="project" value="InterPro"/>
</dbReference>
<evidence type="ECO:0000256" key="4">
    <source>
        <dbReference type="SAM" id="SignalP"/>
    </source>
</evidence>
<keyword evidence="7" id="KW-1185">Reference proteome</keyword>
<dbReference type="OMA" id="IWDASEH"/>
<proteinExistence type="predicted"/>
<dbReference type="HOGENOM" id="CLU_090399_0_0_1"/>
<evidence type="ECO:0000313" key="7">
    <source>
        <dbReference type="Proteomes" id="UP000030669"/>
    </source>
</evidence>
<dbReference type="InterPro" id="IPR050546">
    <property type="entry name" value="Glycosyl_Hydrlase_16"/>
</dbReference>
<dbReference type="Proteomes" id="UP000030669">
    <property type="component" value="Unassembled WGS sequence"/>
</dbReference>
<dbReference type="RefSeq" id="XP_007864809.1">
    <property type="nucleotide sequence ID" value="XM_007866618.1"/>
</dbReference>
<dbReference type="GO" id="GO:0004553">
    <property type="term" value="F:hydrolase activity, hydrolyzing O-glycosyl compounds"/>
    <property type="evidence" value="ECO:0007669"/>
    <property type="project" value="InterPro"/>
</dbReference>
<protein>
    <submittedName>
        <fullName evidence="6">Concanavalin A-like lectin/glucanase</fullName>
    </submittedName>
</protein>
<sequence length="279" mass="30481">MFPVVFLSLLSGLLAHGLHLPVARSPDCESFYAAFSGSTLPKGMVAVGHGNTYEVSSGGLQMYLDRPEGEIRTKGGENDKIADGATFNSTFSFMYGKVTYELSAPTHPGVVTAAILIADEGDEMDVELLGSDSSHFQSNIFAPRPHDDGPLYGVFSSVDSIPRGSTEDVHTYSIDWNAERIIWSVDGEDIRTLKKGRLPLALVATRRYQPAHMIYFRGADQTMYHGTQHFPSHPTRIQLGIWDASSPAGTAAWARGPIDWKTVPRRIGATVKSVKLECH</sequence>
<dbReference type="AlphaFoldDB" id="S7QBF8"/>
<dbReference type="PROSITE" id="PS51762">
    <property type="entry name" value="GH16_2"/>
    <property type="match status" value="1"/>
</dbReference>
<dbReference type="GO" id="GO:0016757">
    <property type="term" value="F:glycosyltransferase activity"/>
    <property type="evidence" value="ECO:0007669"/>
    <property type="project" value="TreeGrafter"/>
</dbReference>
<name>S7QBF8_GLOTA</name>
<dbReference type="EMBL" id="KB469300">
    <property type="protein sequence ID" value="EPQ56687.1"/>
    <property type="molecule type" value="Genomic_DNA"/>
</dbReference>
<dbReference type="InterPro" id="IPR013320">
    <property type="entry name" value="ConA-like_dom_sf"/>
</dbReference>
<gene>
    <name evidence="6" type="ORF">GLOTRDRAFT_39993</name>
</gene>
<dbReference type="Gene3D" id="2.60.120.200">
    <property type="match status" value="1"/>
</dbReference>
<dbReference type="KEGG" id="gtr:GLOTRDRAFT_39993"/>
<dbReference type="Pfam" id="PF00722">
    <property type="entry name" value="Glyco_hydro_16"/>
    <property type="match status" value="1"/>
</dbReference>
<evidence type="ECO:0000256" key="1">
    <source>
        <dbReference type="ARBA" id="ARBA00022729"/>
    </source>
</evidence>
<keyword evidence="1 4" id="KW-0732">Signal</keyword>
<dbReference type="SUPFAM" id="SSF49899">
    <property type="entry name" value="Concanavalin A-like lectins/glucanases"/>
    <property type="match status" value="1"/>
</dbReference>
<keyword evidence="3" id="KW-0326">Glycosidase</keyword>
<dbReference type="GeneID" id="19305949"/>
<feature type="signal peptide" evidence="4">
    <location>
        <begin position="1"/>
        <end position="15"/>
    </location>
</feature>
<keyword evidence="6" id="KW-0430">Lectin</keyword>
<accession>S7QBF8</accession>
<organism evidence="6 7">
    <name type="scientific">Gloeophyllum trabeum (strain ATCC 11539 / FP-39264 / Madison 617)</name>
    <name type="common">Brown rot fungus</name>
    <dbReference type="NCBI Taxonomy" id="670483"/>
    <lineage>
        <taxon>Eukaryota</taxon>
        <taxon>Fungi</taxon>
        <taxon>Dikarya</taxon>
        <taxon>Basidiomycota</taxon>
        <taxon>Agaricomycotina</taxon>
        <taxon>Agaricomycetes</taxon>
        <taxon>Gloeophyllales</taxon>
        <taxon>Gloeophyllaceae</taxon>
        <taxon>Gloeophyllum</taxon>
    </lineage>
</organism>
<dbReference type="GO" id="GO:0009277">
    <property type="term" value="C:fungal-type cell wall"/>
    <property type="evidence" value="ECO:0007669"/>
    <property type="project" value="TreeGrafter"/>
</dbReference>
<evidence type="ECO:0000313" key="6">
    <source>
        <dbReference type="EMBL" id="EPQ56687.1"/>
    </source>
</evidence>
<dbReference type="GO" id="GO:0030246">
    <property type="term" value="F:carbohydrate binding"/>
    <property type="evidence" value="ECO:0007669"/>
    <property type="project" value="UniProtKB-KW"/>
</dbReference>
<dbReference type="PANTHER" id="PTHR10963">
    <property type="entry name" value="GLYCOSYL HYDROLASE-RELATED"/>
    <property type="match status" value="1"/>
</dbReference>
<evidence type="ECO:0000256" key="2">
    <source>
        <dbReference type="ARBA" id="ARBA00022801"/>
    </source>
</evidence>
<dbReference type="InterPro" id="IPR000757">
    <property type="entry name" value="Beta-glucanase-like"/>
</dbReference>
<feature type="domain" description="GH16" evidence="5">
    <location>
        <begin position="33"/>
        <end position="269"/>
    </location>
</feature>
<feature type="chain" id="PRO_5012067972" evidence="4">
    <location>
        <begin position="16"/>
        <end position="279"/>
    </location>
</feature>
<evidence type="ECO:0000256" key="3">
    <source>
        <dbReference type="ARBA" id="ARBA00023295"/>
    </source>
</evidence>
<dbReference type="GO" id="GO:0031505">
    <property type="term" value="P:fungal-type cell wall organization"/>
    <property type="evidence" value="ECO:0007669"/>
    <property type="project" value="TreeGrafter"/>
</dbReference>
<dbReference type="OrthoDB" id="4781at2759"/>
<dbReference type="PANTHER" id="PTHR10963:SF22">
    <property type="entry name" value="GLYCOSIDASE CRH2-RELATED"/>
    <property type="match status" value="1"/>
</dbReference>
<evidence type="ECO:0000259" key="5">
    <source>
        <dbReference type="PROSITE" id="PS51762"/>
    </source>
</evidence>
<dbReference type="eggNOG" id="ENOG502S2A9">
    <property type="taxonomic scope" value="Eukaryota"/>
</dbReference>